<reference evidence="1 2" key="1">
    <citation type="submission" date="2015-02" db="EMBL/GenBank/DDBJ databases">
        <title>Draft genome sequences of ten Microbacterium spp. with emphasis on heavy metal contaminated environments.</title>
        <authorList>
            <person name="Corretto E."/>
        </authorList>
    </citation>
    <scope>NUCLEOTIDE SEQUENCE [LARGE SCALE GENOMIC DNA]</scope>
    <source>
        <strain evidence="1 2">SA35</strain>
    </source>
</reference>
<keyword evidence="2" id="KW-1185">Reference proteome</keyword>
<dbReference type="PATRIC" id="fig|273678.4.peg.9"/>
<dbReference type="RefSeq" id="WP_045255722.1">
    <property type="nucleotide sequence ID" value="NZ_JYJB01000002.1"/>
</dbReference>
<protein>
    <submittedName>
        <fullName evidence="1">Uncharacterized protein</fullName>
    </submittedName>
</protein>
<dbReference type="OrthoDB" id="5124473at2"/>
<evidence type="ECO:0000313" key="1">
    <source>
        <dbReference type="EMBL" id="KJL49538.1"/>
    </source>
</evidence>
<dbReference type="EMBL" id="JYJB01000002">
    <property type="protein sequence ID" value="KJL49538.1"/>
    <property type="molecule type" value="Genomic_DNA"/>
</dbReference>
<evidence type="ECO:0000313" key="2">
    <source>
        <dbReference type="Proteomes" id="UP000033900"/>
    </source>
</evidence>
<gene>
    <name evidence="1" type="ORF">RS84_00012</name>
</gene>
<dbReference type="Proteomes" id="UP000033900">
    <property type="component" value="Unassembled WGS sequence"/>
</dbReference>
<proteinExistence type="predicted"/>
<accession>A0A0M2HYL5</accession>
<name>A0A0M2HYL5_9MICO</name>
<dbReference type="AlphaFoldDB" id="A0A0M2HYL5"/>
<dbReference type="STRING" id="273678.RS84_00012"/>
<comment type="caution">
    <text evidence="1">The sequence shown here is derived from an EMBL/GenBank/DDBJ whole genome shotgun (WGS) entry which is preliminary data.</text>
</comment>
<organism evidence="1 2">
    <name type="scientific">Microbacterium hydrocarbonoxydans</name>
    <dbReference type="NCBI Taxonomy" id="273678"/>
    <lineage>
        <taxon>Bacteria</taxon>
        <taxon>Bacillati</taxon>
        <taxon>Actinomycetota</taxon>
        <taxon>Actinomycetes</taxon>
        <taxon>Micrococcales</taxon>
        <taxon>Microbacteriaceae</taxon>
        <taxon>Microbacterium</taxon>
    </lineage>
</organism>
<sequence length="71" mass="8109">MTKTVLQDVIRSVRPALKSIETTEEERAKFLYDLVHEVYDHVKFDIHGSTVDAPERAWMADVLDAALPPNE</sequence>